<accession>A0A7J3TA12</accession>
<dbReference type="AlphaFoldDB" id="A0A7J3TA12"/>
<dbReference type="InterPro" id="IPR015942">
    <property type="entry name" value="Asp/Glu/hydantoin_racemase"/>
</dbReference>
<protein>
    <submittedName>
        <fullName evidence="2">Hydantoin racemase</fullName>
    </submittedName>
</protein>
<sequence>MKKKILWINPVGGTDYNEPIKNLLEEIKQEDTEVKVVSLADRWGKKIGPKHIEYHLYEEIVLPYTLAEVKWAEKNGFDAAVIGCFYDPGLDAAREIVDDIIVTAPAESAMAIAMSLGHKFSIIVGRRKWIPQMESNVIKYGLKDRLASFRPVGLGVMDFHKDEKKTAELIKREARKAVEEDGAEVILLGCTI</sequence>
<dbReference type="PANTHER" id="PTHR28047">
    <property type="entry name" value="PROTEIN DCG1"/>
    <property type="match status" value="1"/>
</dbReference>
<dbReference type="Pfam" id="PF01177">
    <property type="entry name" value="Asp_Glu_race"/>
    <property type="match status" value="1"/>
</dbReference>
<dbReference type="InterPro" id="IPR053714">
    <property type="entry name" value="Iso_Racemase_Enz_sf"/>
</dbReference>
<reference evidence="2" key="1">
    <citation type="journal article" date="2020" name="mSystems">
        <title>Genome- and Community-Level Interaction Insights into Carbon Utilization and Element Cycling Functions of Hydrothermarchaeota in Hydrothermal Sediment.</title>
        <authorList>
            <person name="Zhou Z."/>
            <person name="Liu Y."/>
            <person name="Xu W."/>
            <person name="Pan J."/>
            <person name="Luo Z.H."/>
            <person name="Li M."/>
        </authorList>
    </citation>
    <scope>NUCLEOTIDE SEQUENCE [LARGE SCALE GENOMIC DNA]</scope>
    <source>
        <strain evidence="2">HyVt-85</strain>
    </source>
</reference>
<evidence type="ECO:0000256" key="1">
    <source>
        <dbReference type="ARBA" id="ARBA00038414"/>
    </source>
</evidence>
<dbReference type="EMBL" id="DRTM01000104">
    <property type="protein sequence ID" value="HHE75771.1"/>
    <property type="molecule type" value="Genomic_DNA"/>
</dbReference>
<gene>
    <name evidence="2" type="ORF">ENL31_01415</name>
</gene>
<comment type="caution">
    <text evidence="2">The sequence shown here is derived from an EMBL/GenBank/DDBJ whole genome shotgun (WGS) entry which is preliminary data.</text>
</comment>
<evidence type="ECO:0000313" key="2">
    <source>
        <dbReference type="EMBL" id="HHE75771.1"/>
    </source>
</evidence>
<dbReference type="PANTHER" id="PTHR28047:SF5">
    <property type="entry name" value="PROTEIN DCG1"/>
    <property type="match status" value="1"/>
</dbReference>
<dbReference type="InterPro" id="IPR052186">
    <property type="entry name" value="Hydantoin_racemase-like"/>
</dbReference>
<dbReference type="Proteomes" id="UP000886130">
    <property type="component" value="Unassembled WGS sequence"/>
</dbReference>
<dbReference type="GO" id="GO:0047661">
    <property type="term" value="F:amino-acid racemase activity"/>
    <property type="evidence" value="ECO:0007669"/>
    <property type="project" value="InterPro"/>
</dbReference>
<name>A0A7J3TA12_9ARCH</name>
<comment type="similarity">
    <text evidence="1">Belongs to the HyuE racemase family.</text>
</comment>
<feature type="non-terminal residue" evidence="2">
    <location>
        <position position="192"/>
    </location>
</feature>
<proteinExistence type="inferred from homology"/>
<organism evidence="2">
    <name type="scientific">Candidatus Aciduliprofundum boonei</name>
    <dbReference type="NCBI Taxonomy" id="379547"/>
    <lineage>
        <taxon>Archaea</taxon>
        <taxon>Methanobacteriati</taxon>
        <taxon>Thermoplasmatota</taxon>
        <taxon>DHVE2 group</taxon>
        <taxon>Candidatus Aciduliprofundum</taxon>
    </lineage>
</organism>
<dbReference type="Gene3D" id="3.40.50.12500">
    <property type="match status" value="1"/>
</dbReference>